<name>A0A2G2V3F8_CAPBA</name>
<gene>
    <name evidence="2" type="ORF">CQW23_32877</name>
</gene>
<protein>
    <submittedName>
        <fullName evidence="2">Uncharacterized protein</fullName>
    </submittedName>
</protein>
<dbReference type="AlphaFoldDB" id="A0A2G2V3F8"/>
<proteinExistence type="predicted"/>
<organism evidence="2 3">
    <name type="scientific">Capsicum baccatum</name>
    <name type="common">Peruvian pepper</name>
    <dbReference type="NCBI Taxonomy" id="33114"/>
    <lineage>
        <taxon>Eukaryota</taxon>
        <taxon>Viridiplantae</taxon>
        <taxon>Streptophyta</taxon>
        <taxon>Embryophyta</taxon>
        <taxon>Tracheophyta</taxon>
        <taxon>Spermatophyta</taxon>
        <taxon>Magnoliopsida</taxon>
        <taxon>eudicotyledons</taxon>
        <taxon>Gunneridae</taxon>
        <taxon>Pentapetalae</taxon>
        <taxon>asterids</taxon>
        <taxon>lamiids</taxon>
        <taxon>Solanales</taxon>
        <taxon>Solanaceae</taxon>
        <taxon>Solanoideae</taxon>
        <taxon>Capsiceae</taxon>
        <taxon>Capsicum</taxon>
    </lineage>
</organism>
<accession>A0A2G2V3F8</accession>
<sequence length="315" mass="34445">MQRGRSNSNLPTENYISGESIGRSSLIPTIVTPFQGTHTLYVQGSEQMISQPVNLSVPARVSLNHETGAHSPSSALTSTPSPALSSSSSRSIGSIISQNASYTVVGHGHRQDLGSTSENLDLREYISTTNSMLPNEATFDFGHVRTMAYAAPRIIYGRPESPLIVMVPDISGNNYFSYGTPAILVANGTSTYFVSIIPRNSFSYWIPTGMLSNTLALVLPVMHAPGFLGPLPHFSGNWTYSSFQIPYMYPVMNHTPRFARVNPGPSRMPLHPHPSNLHTCFFRDELLAPVLHFVSVDRGEKGPNIRAIVFCAVFF</sequence>
<evidence type="ECO:0000313" key="3">
    <source>
        <dbReference type="Proteomes" id="UP000224567"/>
    </source>
</evidence>
<dbReference type="STRING" id="33114.A0A2G2V3F8"/>
<keyword evidence="3" id="KW-1185">Reference proteome</keyword>
<reference evidence="2 3" key="1">
    <citation type="journal article" date="2017" name="Genome Biol.">
        <title>New reference genome sequences of hot pepper reveal the massive evolution of plant disease-resistance genes by retroduplication.</title>
        <authorList>
            <person name="Kim S."/>
            <person name="Park J."/>
            <person name="Yeom S.I."/>
            <person name="Kim Y.M."/>
            <person name="Seo E."/>
            <person name="Kim K.T."/>
            <person name="Kim M.S."/>
            <person name="Lee J.M."/>
            <person name="Cheong K."/>
            <person name="Shin H.S."/>
            <person name="Kim S.B."/>
            <person name="Han K."/>
            <person name="Lee J."/>
            <person name="Park M."/>
            <person name="Lee H.A."/>
            <person name="Lee H.Y."/>
            <person name="Lee Y."/>
            <person name="Oh S."/>
            <person name="Lee J.H."/>
            <person name="Choi E."/>
            <person name="Choi E."/>
            <person name="Lee S.E."/>
            <person name="Jeon J."/>
            <person name="Kim H."/>
            <person name="Choi G."/>
            <person name="Song H."/>
            <person name="Lee J."/>
            <person name="Lee S.C."/>
            <person name="Kwon J.K."/>
            <person name="Lee H.Y."/>
            <person name="Koo N."/>
            <person name="Hong Y."/>
            <person name="Kim R.W."/>
            <person name="Kang W.H."/>
            <person name="Huh J.H."/>
            <person name="Kang B.C."/>
            <person name="Yang T.J."/>
            <person name="Lee Y.H."/>
            <person name="Bennetzen J.L."/>
            <person name="Choi D."/>
        </authorList>
    </citation>
    <scope>NUCLEOTIDE SEQUENCE [LARGE SCALE GENOMIC DNA]</scope>
    <source>
        <strain evidence="3">cv. PBC81</strain>
    </source>
</reference>
<feature type="region of interest" description="Disordered" evidence="1">
    <location>
        <begin position="65"/>
        <end position="90"/>
    </location>
</feature>
<dbReference type="OrthoDB" id="1274062at2759"/>
<evidence type="ECO:0000313" key="2">
    <source>
        <dbReference type="EMBL" id="PHT27514.1"/>
    </source>
</evidence>
<comment type="caution">
    <text evidence="2">The sequence shown here is derived from an EMBL/GenBank/DDBJ whole genome shotgun (WGS) entry which is preliminary data.</text>
</comment>
<reference evidence="3" key="2">
    <citation type="journal article" date="2017" name="J. Anim. Genet.">
        <title>Multiple reference genome sequences of hot pepper reveal the massive evolution of plant disease resistance genes by retroduplication.</title>
        <authorList>
            <person name="Kim S."/>
            <person name="Park J."/>
            <person name="Yeom S.-I."/>
            <person name="Kim Y.-M."/>
            <person name="Seo E."/>
            <person name="Kim K.-T."/>
            <person name="Kim M.-S."/>
            <person name="Lee J.M."/>
            <person name="Cheong K."/>
            <person name="Shin H.-S."/>
            <person name="Kim S.-B."/>
            <person name="Han K."/>
            <person name="Lee J."/>
            <person name="Park M."/>
            <person name="Lee H.-A."/>
            <person name="Lee H.-Y."/>
            <person name="Lee Y."/>
            <person name="Oh S."/>
            <person name="Lee J.H."/>
            <person name="Choi E."/>
            <person name="Choi E."/>
            <person name="Lee S.E."/>
            <person name="Jeon J."/>
            <person name="Kim H."/>
            <person name="Choi G."/>
            <person name="Song H."/>
            <person name="Lee J."/>
            <person name="Lee S.-C."/>
            <person name="Kwon J.-K."/>
            <person name="Lee H.-Y."/>
            <person name="Koo N."/>
            <person name="Hong Y."/>
            <person name="Kim R.W."/>
            <person name="Kang W.-H."/>
            <person name="Huh J.H."/>
            <person name="Kang B.-C."/>
            <person name="Yang T.-J."/>
            <person name="Lee Y.-H."/>
            <person name="Bennetzen J.L."/>
            <person name="Choi D."/>
        </authorList>
    </citation>
    <scope>NUCLEOTIDE SEQUENCE [LARGE SCALE GENOMIC DNA]</scope>
    <source>
        <strain evidence="3">cv. PBC81</strain>
    </source>
</reference>
<feature type="compositionally biased region" description="Low complexity" evidence="1">
    <location>
        <begin position="71"/>
        <end position="90"/>
    </location>
</feature>
<dbReference type="EMBL" id="MLFT02000397">
    <property type="protein sequence ID" value="PHT27514.1"/>
    <property type="molecule type" value="Genomic_DNA"/>
</dbReference>
<dbReference type="Proteomes" id="UP000224567">
    <property type="component" value="Unassembled WGS sequence"/>
</dbReference>
<evidence type="ECO:0000256" key="1">
    <source>
        <dbReference type="SAM" id="MobiDB-lite"/>
    </source>
</evidence>